<dbReference type="EC" id="6.3.3.3" evidence="9"/>
<feature type="binding site" evidence="9">
    <location>
        <begin position="116"/>
        <end position="119"/>
    </location>
    <ligand>
        <name>ATP</name>
        <dbReference type="ChEBI" id="CHEBI:30616"/>
    </ligand>
</feature>
<accession>A0ABM7PJ57</accession>
<evidence type="ECO:0000256" key="5">
    <source>
        <dbReference type="ARBA" id="ARBA00022756"/>
    </source>
</evidence>
<keyword evidence="11" id="KW-1185">Reference proteome</keyword>
<feature type="binding site" evidence="9">
    <location>
        <begin position="177"/>
        <end position="178"/>
    </location>
    <ligand>
        <name>ATP</name>
        <dbReference type="ChEBI" id="CHEBI:30616"/>
    </ligand>
</feature>
<dbReference type="HAMAP" id="MF_00336">
    <property type="entry name" value="BioD"/>
    <property type="match status" value="1"/>
</dbReference>
<keyword evidence="6 9" id="KW-0067">ATP-binding</keyword>
<keyword evidence="1 9" id="KW-0963">Cytoplasm</keyword>
<dbReference type="EMBL" id="AP024488">
    <property type="protein sequence ID" value="BCS97320.1"/>
    <property type="molecule type" value="Genomic_DNA"/>
</dbReference>
<keyword evidence="2 9" id="KW-0436">Ligase</keyword>
<keyword evidence="3 9" id="KW-0479">Metal-binding</keyword>
<comment type="cofactor">
    <cofactor evidence="9">
        <name>Mg(2+)</name>
        <dbReference type="ChEBI" id="CHEBI:18420"/>
    </cofactor>
</comment>
<dbReference type="SUPFAM" id="SSF52540">
    <property type="entry name" value="P-loop containing nucleoside triphosphate hydrolases"/>
    <property type="match status" value="1"/>
</dbReference>
<evidence type="ECO:0000256" key="7">
    <source>
        <dbReference type="ARBA" id="ARBA00022842"/>
    </source>
</evidence>
<dbReference type="CDD" id="cd03109">
    <property type="entry name" value="DTBS"/>
    <property type="match status" value="1"/>
</dbReference>
<evidence type="ECO:0000256" key="1">
    <source>
        <dbReference type="ARBA" id="ARBA00022490"/>
    </source>
</evidence>
<feature type="binding site" evidence="9">
    <location>
        <begin position="15"/>
        <end position="20"/>
    </location>
    <ligand>
        <name>ATP</name>
        <dbReference type="ChEBI" id="CHEBI:30616"/>
    </ligand>
</feature>
<evidence type="ECO:0000256" key="9">
    <source>
        <dbReference type="HAMAP-Rule" id="MF_00336"/>
    </source>
</evidence>
<dbReference type="InterPro" id="IPR004472">
    <property type="entry name" value="DTB_synth_BioD"/>
</dbReference>
<dbReference type="PIRSF" id="PIRSF006755">
    <property type="entry name" value="DTB_synth"/>
    <property type="match status" value="1"/>
</dbReference>
<comment type="caution">
    <text evidence="9">Lacks conserved residue(s) required for the propagation of feature annotation.</text>
</comment>
<comment type="catalytic activity">
    <reaction evidence="9">
        <text>(7R,8S)-7,8-diammoniononanoate + CO2 + ATP = (4R,5S)-dethiobiotin + ADP + phosphate + 3 H(+)</text>
        <dbReference type="Rhea" id="RHEA:15805"/>
        <dbReference type="ChEBI" id="CHEBI:15378"/>
        <dbReference type="ChEBI" id="CHEBI:16526"/>
        <dbReference type="ChEBI" id="CHEBI:30616"/>
        <dbReference type="ChEBI" id="CHEBI:43474"/>
        <dbReference type="ChEBI" id="CHEBI:149469"/>
        <dbReference type="ChEBI" id="CHEBI:149473"/>
        <dbReference type="ChEBI" id="CHEBI:456216"/>
        <dbReference type="EC" id="6.3.3.3"/>
    </reaction>
</comment>
<dbReference type="RefSeq" id="WP_236888751.1">
    <property type="nucleotide sequence ID" value="NZ_AP024488.1"/>
</dbReference>
<evidence type="ECO:0000256" key="2">
    <source>
        <dbReference type="ARBA" id="ARBA00022598"/>
    </source>
</evidence>
<dbReference type="PANTHER" id="PTHR43210">
    <property type="entry name" value="DETHIOBIOTIN SYNTHETASE"/>
    <property type="match status" value="1"/>
</dbReference>
<reference evidence="10 11" key="1">
    <citation type="submission" date="2021-02" db="EMBL/GenBank/DDBJ databases">
        <title>Complete genome of Desulfoluna sp. strain ASN36.</title>
        <authorList>
            <person name="Takahashi A."/>
            <person name="Kojima H."/>
            <person name="Fukui M."/>
        </authorList>
    </citation>
    <scope>NUCLEOTIDE SEQUENCE [LARGE SCALE GENOMIC DNA]</scope>
    <source>
        <strain evidence="10 11">ASN36</strain>
    </source>
</reference>
<organism evidence="10 11">
    <name type="scientific">Desulfoluna limicola</name>
    <dbReference type="NCBI Taxonomy" id="2810562"/>
    <lineage>
        <taxon>Bacteria</taxon>
        <taxon>Pseudomonadati</taxon>
        <taxon>Thermodesulfobacteriota</taxon>
        <taxon>Desulfobacteria</taxon>
        <taxon>Desulfobacterales</taxon>
        <taxon>Desulfolunaceae</taxon>
        <taxon>Desulfoluna</taxon>
    </lineage>
</organism>
<sequence length="236" mass="25549">MSPIKDICITGTDTDVGKSVLSLLVMKILRANGLNPLYLKPFQTGCHSPSHPYSDPSFVLTLLGGGDESKDSVLYCFREAKAPYFAARDAGKKIDPAAFKAFIEEKRAMGRPLVVEGAGGALVPVTERLNVIDLFAKEENFVHIVAARAGLGTINHTLLTLEAMSNRGITRPFVVFMDRDGATDPVMIAEHMEAVERITGIRAVASIGRMCCIETESDAMAERLLPLLRALGVDTE</sequence>
<feature type="active site" evidence="9">
    <location>
        <position position="40"/>
    </location>
</feature>
<evidence type="ECO:0000256" key="4">
    <source>
        <dbReference type="ARBA" id="ARBA00022741"/>
    </source>
</evidence>
<comment type="pathway">
    <text evidence="9">Cofactor biosynthesis; biotin biosynthesis; biotin from 7,8-diaminononanoate: step 1/2.</text>
</comment>
<comment type="subcellular location">
    <subcellularLocation>
        <location evidence="9">Cytoplasm</location>
    </subcellularLocation>
</comment>
<comment type="catalytic activity">
    <reaction evidence="8">
        <text>(7R,8S)-8-amino-7-(carboxyamino)nonanoate + ATP = (4R,5S)-dethiobiotin + ADP + phosphate + H(+)</text>
        <dbReference type="Rhea" id="RHEA:63684"/>
        <dbReference type="ChEBI" id="CHEBI:15378"/>
        <dbReference type="ChEBI" id="CHEBI:30616"/>
        <dbReference type="ChEBI" id="CHEBI:43474"/>
        <dbReference type="ChEBI" id="CHEBI:149470"/>
        <dbReference type="ChEBI" id="CHEBI:149473"/>
        <dbReference type="ChEBI" id="CHEBI:456216"/>
    </reaction>
</comment>
<keyword evidence="7 9" id="KW-0460">Magnesium</keyword>
<dbReference type="Pfam" id="PF13500">
    <property type="entry name" value="AAA_26"/>
    <property type="match status" value="1"/>
</dbReference>
<comment type="function">
    <text evidence="9">Catalyzes a mechanistically unusual reaction, the ATP-dependent insertion of CO2 between the N7 and N8 nitrogen atoms of 7,8-diaminopelargonic acid (DAPA, also called 7,8-diammoniononanoate) to form a ureido ring.</text>
</comment>
<keyword evidence="4 9" id="KW-0547">Nucleotide-binding</keyword>
<evidence type="ECO:0000256" key="3">
    <source>
        <dbReference type="ARBA" id="ARBA00022723"/>
    </source>
</evidence>
<comment type="subunit">
    <text evidence="9">Homodimer.</text>
</comment>
<evidence type="ECO:0000256" key="8">
    <source>
        <dbReference type="ARBA" id="ARBA00047386"/>
    </source>
</evidence>
<dbReference type="Proteomes" id="UP001320148">
    <property type="component" value="Chromosome"/>
</dbReference>
<feature type="binding site" evidence="9">
    <location>
        <position position="44"/>
    </location>
    <ligand>
        <name>substrate</name>
    </ligand>
</feature>
<feature type="binding site" evidence="9">
    <location>
        <position position="19"/>
    </location>
    <ligand>
        <name>Mg(2+)</name>
        <dbReference type="ChEBI" id="CHEBI:18420"/>
    </ligand>
</feature>
<evidence type="ECO:0000313" key="10">
    <source>
        <dbReference type="EMBL" id="BCS97320.1"/>
    </source>
</evidence>
<dbReference type="InterPro" id="IPR027417">
    <property type="entry name" value="P-loop_NTPase"/>
</dbReference>
<evidence type="ECO:0000313" key="11">
    <source>
        <dbReference type="Proteomes" id="UP001320148"/>
    </source>
</evidence>
<evidence type="ECO:0000256" key="6">
    <source>
        <dbReference type="ARBA" id="ARBA00022840"/>
    </source>
</evidence>
<feature type="binding site" evidence="9">
    <location>
        <position position="116"/>
    </location>
    <ligand>
        <name>Mg(2+)</name>
        <dbReference type="ChEBI" id="CHEBI:18420"/>
    </ligand>
</feature>
<comment type="similarity">
    <text evidence="9">Belongs to the dethiobiotin synthetase family.</text>
</comment>
<dbReference type="NCBIfam" id="TIGR00347">
    <property type="entry name" value="bioD"/>
    <property type="match status" value="1"/>
</dbReference>
<protein>
    <recommendedName>
        <fullName evidence="9">ATP-dependent dethiobiotin synthetase BioD</fullName>
        <ecNumber evidence="9">6.3.3.3</ecNumber>
    </recommendedName>
    <alternativeName>
        <fullName evidence="9">DTB synthetase</fullName>
        <shortName evidence="9">DTBS</shortName>
    </alternativeName>
    <alternativeName>
        <fullName evidence="9">Dethiobiotin synthase</fullName>
    </alternativeName>
</protein>
<dbReference type="Gene3D" id="3.40.50.300">
    <property type="entry name" value="P-loop containing nucleotide triphosphate hydrolases"/>
    <property type="match status" value="1"/>
</dbReference>
<name>A0ABM7PJ57_9BACT</name>
<proteinExistence type="inferred from homology"/>
<keyword evidence="5 9" id="KW-0093">Biotin biosynthesis</keyword>
<dbReference type="PANTHER" id="PTHR43210:SF2">
    <property type="entry name" value="ATP-DEPENDENT DETHIOBIOTIN SYNTHETASE BIOD 2"/>
    <property type="match status" value="1"/>
</dbReference>
<gene>
    <name evidence="9 10" type="primary">bioD</name>
    <name evidence="10" type="ORF">DSLASN_29520</name>
</gene>